<dbReference type="PROSITE" id="PS51462">
    <property type="entry name" value="NUDIX"/>
    <property type="match status" value="1"/>
</dbReference>
<dbReference type="Proteomes" id="UP000182692">
    <property type="component" value="Unassembled WGS sequence"/>
</dbReference>
<dbReference type="PANTHER" id="PTHR43046">
    <property type="entry name" value="GDP-MANNOSE MANNOSYL HYDROLASE"/>
    <property type="match status" value="1"/>
</dbReference>
<dbReference type="AlphaFoldDB" id="A0A1I5JLZ7"/>
<dbReference type="GO" id="GO:0016787">
    <property type="term" value="F:hydrolase activity"/>
    <property type="evidence" value="ECO:0007669"/>
    <property type="project" value="UniProtKB-KW"/>
</dbReference>
<evidence type="ECO:0000256" key="1">
    <source>
        <dbReference type="ARBA" id="ARBA00001946"/>
    </source>
</evidence>
<evidence type="ECO:0000313" key="4">
    <source>
        <dbReference type="EMBL" id="SFO73740.1"/>
    </source>
</evidence>
<accession>A0A1I5JLZ7</accession>
<evidence type="ECO:0000259" key="3">
    <source>
        <dbReference type="PROSITE" id="PS51462"/>
    </source>
</evidence>
<dbReference type="GeneID" id="35873739"/>
<dbReference type="PANTHER" id="PTHR43046:SF15">
    <property type="entry name" value="MUTT_NUDIX FAMILY PROTEIN"/>
    <property type="match status" value="1"/>
</dbReference>
<dbReference type="PROSITE" id="PS00893">
    <property type="entry name" value="NUDIX_BOX"/>
    <property type="match status" value="1"/>
</dbReference>
<dbReference type="RefSeq" id="WP_017011115.1">
    <property type="nucleotide sequence ID" value="NZ_FOWR01000001.1"/>
</dbReference>
<proteinExistence type="predicted"/>
<evidence type="ECO:0000256" key="2">
    <source>
        <dbReference type="ARBA" id="ARBA00022801"/>
    </source>
</evidence>
<gene>
    <name evidence="4" type="ORF">SAMN03084138_00287</name>
</gene>
<dbReference type="OrthoDB" id="9804442at2"/>
<dbReference type="Pfam" id="PF00293">
    <property type="entry name" value="NUDIX"/>
    <property type="match status" value="1"/>
</dbReference>
<dbReference type="Gene3D" id="3.90.79.10">
    <property type="entry name" value="Nucleoside Triphosphate Pyrophosphohydrolase"/>
    <property type="match status" value="1"/>
</dbReference>
<dbReference type="STRING" id="1121869.SAMN03084138_00287"/>
<name>A0A1I5JLZ7_9GAMM</name>
<reference evidence="4 5" key="1">
    <citation type="submission" date="2016-10" db="EMBL/GenBank/DDBJ databases">
        <authorList>
            <person name="de Groot N.N."/>
        </authorList>
    </citation>
    <scope>NUCLEOTIDE SEQUENCE [LARGE SCALE GENOMIC DNA]</scope>
    <source>
        <strain evidence="4 5">DSM 15893</strain>
    </source>
</reference>
<dbReference type="SUPFAM" id="SSF55811">
    <property type="entry name" value="Nudix"/>
    <property type="match status" value="1"/>
</dbReference>
<evidence type="ECO:0000313" key="5">
    <source>
        <dbReference type="Proteomes" id="UP000182692"/>
    </source>
</evidence>
<organism evidence="4 5">
    <name type="scientific">Enterovibrio norvegicus DSM 15893</name>
    <dbReference type="NCBI Taxonomy" id="1121869"/>
    <lineage>
        <taxon>Bacteria</taxon>
        <taxon>Pseudomonadati</taxon>
        <taxon>Pseudomonadota</taxon>
        <taxon>Gammaproteobacteria</taxon>
        <taxon>Vibrionales</taxon>
        <taxon>Vibrionaceae</taxon>
        <taxon>Enterovibrio</taxon>
    </lineage>
</organism>
<dbReference type="InterPro" id="IPR015797">
    <property type="entry name" value="NUDIX_hydrolase-like_dom_sf"/>
</dbReference>
<dbReference type="InterPro" id="IPR000086">
    <property type="entry name" value="NUDIX_hydrolase_dom"/>
</dbReference>
<sequence length="178" mass="20839">MRVIKSSIHPDALPLEDKITFHRRAARAIVVRGESILLLYTDRYQDYSLPGGGIDPDENEVEGLIRELQEETGAQNIRNIVPFGAYEEYRPWYKPDFDVMHMMSYCFWCDIDEELGEMSLEDYEIKNGMQPVWMNIHEAIRHNKHNMATNEKQGLSIQRETYLLELIASELMEKQKVS</sequence>
<dbReference type="EMBL" id="FOWR01000001">
    <property type="protein sequence ID" value="SFO73740.1"/>
    <property type="molecule type" value="Genomic_DNA"/>
</dbReference>
<protein>
    <submittedName>
        <fullName evidence="4">NUDIX domain-containing protein</fullName>
    </submittedName>
</protein>
<comment type="cofactor">
    <cofactor evidence="1">
        <name>Mg(2+)</name>
        <dbReference type="ChEBI" id="CHEBI:18420"/>
    </cofactor>
</comment>
<dbReference type="InterPro" id="IPR020084">
    <property type="entry name" value="NUDIX_hydrolase_CS"/>
</dbReference>
<keyword evidence="2" id="KW-0378">Hydrolase</keyword>
<feature type="domain" description="Nudix hydrolase" evidence="3">
    <location>
        <begin position="21"/>
        <end position="161"/>
    </location>
</feature>